<dbReference type="Pfam" id="PF13707">
    <property type="entry name" value="RloB"/>
    <property type="match status" value="1"/>
</dbReference>
<accession>A0A964W3Z5</accession>
<proteinExistence type="predicted"/>
<dbReference type="EMBL" id="WSRQ01000037">
    <property type="protein sequence ID" value="MVX65722.1"/>
    <property type="molecule type" value="Genomic_DNA"/>
</dbReference>
<evidence type="ECO:0000313" key="2">
    <source>
        <dbReference type="Proteomes" id="UP000656077"/>
    </source>
</evidence>
<protein>
    <recommendedName>
        <fullName evidence="3">RloB domain-containing protein</fullName>
    </recommendedName>
</protein>
<organism evidence="1 2">
    <name type="scientific">Clostridium chromiireducens</name>
    <dbReference type="NCBI Taxonomy" id="225345"/>
    <lineage>
        <taxon>Bacteria</taxon>
        <taxon>Bacillati</taxon>
        <taxon>Bacillota</taxon>
        <taxon>Clostridia</taxon>
        <taxon>Eubacteriales</taxon>
        <taxon>Clostridiaceae</taxon>
        <taxon>Clostridium</taxon>
    </lineage>
</organism>
<sequence>MISGHFRSFTPLTQRFADDEIVEMENTKKYYFVFEGSNTEVEYFKGIEKYSKELEISNFIKIIILEKDESIGTHSNPKRILQEARITKKELIQKEEFDEEIDKFVLVFDRDSFKPVDSRREEYLDFINEAEKDAILAVTSPCFEIWLLLHFDKIIIDGLEIETLEALESNYEKFRQNLKVSNKHTFTSKVFSATAGTNPKSNLNFDNLLDKIQNAIEKEKSEVLEKDLVKMVDKLGSNIGLLIEQLRIDPRENAN</sequence>
<dbReference type="RefSeq" id="WP_160360412.1">
    <property type="nucleotide sequence ID" value="NZ_WSRQ01000037.1"/>
</dbReference>
<evidence type="ECO:0000313" key="1">
    <source>
        <dbReference type="EMBL" id="MVX65722.1"/>
    </source>
</evidence>
<comment type="caution">
    <text evidence="1">The sequence shown here is derived from an EMBL/GenBank/DDBJ whole genome shotgun (WGS) entry which is preliminary data.</text>
</comment>
<dbReference type="InterPro" id="IPR025591">
    <property type="entry name" value="RloB"/>
</dbReference>
<evidence type="ECO:0008006" key="3">
    <source>
        <dbReference type="Google" id="ProtNLM"/>
    </source>
</evidence>
<reference evidence="1" key="1">
    <citation type="submission" date="2019-12" db="EMBL/GenBank/DDBJ databases">
        <title>Microbes associate with the intestines of laboratory mice.</title>
        <authorList>
            <person name="Navarre W."/>
            <person name="Wong E."/>
        </authorList>
    </citation>
    <scope>NUCLEOTIDE SEQUENCE</scope>
    <source>
        <strain evidence="1">NM79_F5</strain>
    </source>
</reference>
<gene>
    <name evidence="1" type="ORF">GKZ28_18750</name>
</gene>
<dbReference type="Proteomes" id="UP000656077">
    <property type="component" value="Unassembled WGS sequence"/>
</dbReference>
<name>A0A964W3Z5_9CLOT</name>
<dbReference type="AlphaFoldDB" id="A0A964W3Z5"/>